<dbReference type="AlphaFoldDB" id="A0A3D9DZZ1"/>
<protein>
    <submittedName>
        <fullName evidence="2">Uncharacterized protein</fullName>
    </submittedName>
</protein>
<comment type="caution">
    <text evidence="2">The sequence shown here is derived from an EMBL/GenBank/DDBJ whole genome shotgun (WGS) entry which is preliminary data.</text>
</comment>
<keyword evidence="3" id="KW-1185">Reference proteome</keyword>
<keyword evidence="1" id="KW-1133">Transmembrane helix</keyword>
<evidence type="ECO:0000313" key="2">
    <source>
        <dbReference type="EMBL" id="REC96372.1"/>
    </source>
</evidence>
<keyword evidence="1" id="KW-0812">Transmembrane</keyword>
<feature type="transmembrane region" description="Helical" evidence="1">
    <location>
        <begin position="239"/>
        <end position="256"/>
    </location>
</feature>
<dbReference type="OrthoDB" id="6717970at2"/>
<evidence type="ECO:0000256" key="1">
    <source>
        <dbReference type="SAM" id="Phobius"/>
    </source>
</evidence>
<accession>A0A3D9DZZ1</accession>
<feature type="transmembrane region" description="Helical" evidence="1">
    <location>
        <begin position="268"/>
        <end position="286"/>
    </location>
</feature>
<dbReference type="Proteomes" id="UP000256334">
    <property type="component" value="Unassembled WGS sequence"/>
</dbReference>
<dbReference type="RefSeq" id="WP_115853285.1">
    <property type="nucleotide sequence ID" value="NZ_QRDJ01000006.1"/>
</dbReference>
<feature type="transmembrane region" description="Helical" evidence="1">
    <location>
        <begin position="28"/>
        <end position="47"/>
    </location>
</feature>
<gene>
    <name evidence="2" type="ORF">C8D72_1057</name>
</gene>
<feature type="transmembrane region" description="Helical" evidence="1">
    <location>
        <begin position="6"/>
        <end position="21"/>
    </location>
</feature>
<feature type="transmembrane region" description="Helical" evidence="1">
    <location>
        <begin position="200"/>
        <end position="219"/>
    </location>
</feature>
<feature type="transmembrane region" description="Helical" evidence="1">
    <location>
        <begin position="178"/>
        <end position="195"/>
    </location>
</feature>
<feature type="transmembrane region" description="Helical" evidence="1">
    <location>
        <begin position="67"/>
        <end position="85"/>
    </location>
</feature>
<keyword evidence="1" id="KW-0472">Membrane</keyword>
<feature type="transmembrane region" description="Helical" evidence="1">
    <location>
        <begin position="321"/>
        <end position="344"/>
    </location>
</feature>
<sequence>MTAELTWYLVLCCLAFFYCFVNKRTPLILITYVVAAYYLWIVRTSGFDYDMVGYARYLTYDFDFATATTYYIREFVYWFGSGYLYSWIRDDVVTLWVIDMIWLTLLFYAMGNRRLSSQVPMYVIPFMIVFFPLLMGYQNVYRQLIACVFVLFAFFGARNLVIAGFFGLLALFTHNASIVYMPLLYLFAVTNGMVVPKIRFFHKTIFAFLYLIMLAGVYYSSLGDSEFGKSSSSTGISLTYAYLAVFIAMSAVAFVLENFNLKRFVQHNTTLVYSIFTFMAFIPALGGAQAERIGMMLLIVTMPIFATNLDRSFRSQNEKILMRMLFVMAGIAPTFLFSSAYNFLITAARLSG</sequence>
<feature type="transmembrane region" description="Helical" evidence="1">
    <location>
        <begin position="292"/>
        <end position="309"/>
    </location>
</feature>
<name>A0A3D9DZZ1_9GAMM</name>
<feature type="transmembrane region" description="Helical" evidence="1">
    <location>
        <begin position="144"/>
        <end position="172"/>
    </location>
</feature>
<evidence type="ECO:0000313" key="3">
    <source>
        <dbReference type="Proteomes" id="UP000256334"/>
    </source>
</evidence>
<organism evidence="2 3">
    <name type="scientific">Kushneria indalinina DSM 14324</name>
    <dbReference type="NCBI Taxonomy" id="1122140"/>
    <lineage>
        <taxon>Bacteria</taxon>
        <taxon>Pseudomonadati</taxon>
        <taxon>Pseudomonadota</taxon>
        <taxon>Gammaproteobacteria</taxon>
        <taxon>Oceanospirillales</taxon>
        <taxon>Halomonadaceae</taxon>
        <taxon>Kushneria</taxon>
    </lineage>
</organism>
<feature type="transmembrane region" description="Helical" evidence="1">
    <location>
        <begin position="92"/>
        <end position="111"/>
    </location>
</feature>
<dbReference type="EMBL" id="QRDJ01000006">
    <property type="protein sequence ID" value="REC96372.1"/>
    <property type="molecule type" value="Genomic_DNA"/>
</dbReference>
<reference evidence="2 3" key="1">
    <citation type="submission" date="2018-07" db="EMBL/GenBank/DDBJ databases">
        <title>Genomic Encyclopedia of Type Strains, Phase IV (KMG-IV): sequencing the most valuable type-strain genomes for metagenomic binning, comparative biology and taxonomic classification.</title>
        <authorList>
            <person name="Goeker M."/>
        </authorList>
    </citation>
    <scope>NUCLEOTIDE SEQUENCE [LARGE SCALE GENOMIC DNA]</scope>
    <source>
        <strain evidence="2 3">DSM 14324</strain>
    </source>
</reference>
<feature type="transmembrane region" description="Helical" evidence="1">
    <location>
        <begin position="117"/>
        <end position="137"/>
    </location>
</feature>
<proteinExistence type="predicted"/>